<name>A0A8J3A3W3_9PROT</name>
<feature type="transmembrane region" description="Helical" evidence="1">
    <location>
        <begin position="76"/>
        <end position="94"/>
    </location>
</feature>
<feature type="transmembrane region" description="Helical" evidence="1">
    <location>
        <begin position="300"/>
        <end position="318"/>
    </location>
</feature>
<keyword evidence="1" id="KW-0472">Membrane</keyword>
<feature type="transmembrane region" description="Helical" evidence="1">
    <location>
        <begin position="171"/>
        <end position="191"/>
    </location>
</feature>
<sequence>MFVTREEREPLGGIFSYWLPVSAAGALVLYALVSVSFLSAMHTWFDQKMGMSIWAAGASLAATLFFLGGKGRWLKTLIASLVIGAMTGAWVWLGHDWPGAFAWLFAVALAAGIIDQRGQAAGLWPDWPIVFARLVAIPVTVIMFAFIAALVTIPAFAVMDIGGIEVQEAEGLELVLLAGGLALAGLLAAFVRRQRVMIGAVRYALIWAAQFVLPVTLVIALVLVANIALSPAGTGPVGEAALGWLPYIIAVAGVLLYQTGHARAPGLFLRSVMSLTPFVLAALLYGSFRITGDAGGMLKPAALVLMALCLCLLIGVGSQPFFRKAWMAPLAPMLVMLTGLCAVLPLIVTGIEFARN</sequence>
<keyword evidence="1" id="KW-0812">Transmembrane</keyword>
<evidence type="ECO:0000313" key="3">
    <source>
        <dbReference type="EMBL" id="NHK29321.1"/>
    </source>
</evidence>
<feature type="transmembrane region" description="Helical" evidence="1">
    <location>
        <begin position="203"/>
        <end position="229"/>
    </location>
</feature>
<accession>A0A8J3A3W3</accession>
<evidence type="ECO:0000313" key="4">
    <source>
        <dbReference type="Proteomes" id="UP000621856"/>
    </source>
</evidence>
<dbReference type="RefSeq" id="WP_155142247.1">
    <property type="nucleotide sequence ID" value="NZ_BMGZ01000004.1"/>
</dbReference>
<reference evidence="2" key="3">
    <citation type="submission" date="2020-09" db="EMBL/GenBank/DDBJ databases">
        <authorList>
            <person name="Sun Q."/>
            <person name="Zhou Y."/>
        </authorList>
    </citation>
    <scope>NUCLEOTIDE SEQUENCE</scope>
    <source>
        <strain evidence="2">CGMCC 1.14984</strain>
    </source>
</reference>
<feature type="transmembrane region" description="Helical" evidence="1">
    <location>
        <begin position="130"/>
        <end position="159"/>
    </location>
</feature>
<proteinExistence type="predicted"/>
<evidence type="ECO:0000256" key="1">
    <source>
        <dbReference type="SAM" id="Phobius"/>
    </source>
</evidence>
<evidence type="ECO:0000313" key="2">
    <source>
        <dbReference type="EMBL" id="GGI01134.1"/>
    </source>
</evidence>
<feature type="transmembrane region" description="Helical" evidence="1">
    <location>
        <begin position="267"/>
        <end position="288"/>
    </location>
</feature>
<evidence type="ECO:0000313" key="5">
    <source>
        <dbReference type="Proteomes" id="UP000818603"/>
    </source>
</evidence>
<gene>
    <name evidence="3" type="ORF">FF098_015490</name>
    <name evidence="2" type="ORF">GCM10011355_31060</name>
</gene>
<dbReference type="Proteomes" id="UP000818603">
    <property type="component" value="Unassembled WGS sequence"/>
</dbReference>
<feature type="transmembrane region" description="Helical" evidence="1">
    <location>
        <begin position="330"/>
        <end position="351"/>
    </location>
</feature>
<comment type="caution">
    <text evidence="2">The sequence shown here is derived from an EMBL/GenBank/DDBJ whole genome shotgun (WGS) entry which is preliminary data.</text>
</comment>
<dbReference type="EMBL" id="BMGZ01000004">
    <property type="protein sequence ID" value="GGI01134.1"/>
    <property type="molecule type" value="Genomic_DNA"/>
</dbReference>
<feature type="transmembrane region" description="Helical" evidence="1">
    <location>
        <begin position="21"/>
        <end position="45"/>
    </location>
</feature>
<dbReference type="Proteomes" id="UP000621856">
    <property type="component" value="Unassembled WGS sequence"/>
</dbReference>
<feature type="transmembrane region" description="Helical" evidence="1">
    <location>
        <begin position="51"/>
        <end position="69"/>
    </location>
</feature>
<feature type="transmembrane region" description="Helical" evidence="1">
    <location>
        <begin position="241"/>
        <end position="260"/>
    </location>
</feature>
<dbReference type="AlphaFoldDB" id="A0A8J3A3W3"/>
<feature type="transmembrane region" description="Helical" evidence="1">
    <location>
        <begin position="100"/>
        <end position="118"/>
    </location>
</feature>
<dbReference type="EMBL" id="VCJR02000004">
    <property type="protein sequence ID" value="NHK29321.1"/>
    <property type="molecule type" value="Genomic_DNA"/>
</dbReference>
<reference evidence="3 5" key="2">
    <citation type="submission" date="2020-02" db="EMBL/GenBank/DDBJ databases">
        <title>Genome sequence of Parvularcula flava strain NH6-79.</title>
        <authorList>
            <person name="Abdul Karim M.H."/>
            <person name="Lam M.Q."/>
            <person name="Chen S.J."/>
            <person name="Yahya A."/>
            <person name="Shahir S."/>
            <person name="Shamsir M.S."/>
            <person name="Chong C.S."/>
        </authorList>
    </citation>
    <scope>NUCLEOTIDE SEQUENCE [LARGE SCALE GENOMIC DNA]</scope>
    <source>
        <strain evidence="3 5">NH6-79</strain>
    </source>
</reference>
<organism evidence="2 4">
    <name type="scientific">Aquisalinus luteolus</name>
    <dbReference type="NCBI Taxonomy" id="1566827"/>
    <lineage>
        <taxon>Bacteria</taxon>
        <taxon>Pseudomonadati</taxon>
        <taxon>Pseudomonadota</taxon>
        <taxon>Alphaproteobacteria</taxon>
        <taxon>Parvularculales</taxon>
        <taxon>Parvularculaceae</taxon>
        <taxon>Aquisalinus</taxon>
    </lineage>
</organism>
<keyword evidence="5" id="KW-1185">Reference proteome</keyword>
<protein>
    <submittedName>
        <fullName evidence="2">Uncharacterized protein</fullName>
    </submittedName>
</protein>
<keyword evidence="1" id="KW-1133">Transmembrane helix</keyword>
<reference evidence="2" key="1">
    <citation type="journal article" date="2014" name="Int. J. Syst. Evol. Microbiol.">
        <title>Complete genome sequence of Corynebacterium casei LMG S-19264T (=DSM 44701T), isolated from a smear-ripened cheese.</title>
        <authorList>
            <consortium name="US DOE Joint Genome Institute (JGI-PGF)"/>
            <person name="Walter F."/>
            <person name="Albersmeier A."/>
            <person name="Kalinowski J."/>
            <person name="Ruckert C."/>
        </authorList>
    </citation>
    <scope>NUCLEOTIDE SEQUENCE</scope>
    <source>
        <strain evidence="2">CGMCC 1.14984</strain>
    </source>
</reference>